<dbReference type="Gene3D" id="3.40.50.300">
    <property type="entry name" value="P-loop containing nucleotide triphosphate hydrolases"/>
    <property type="match status" value="1"/>
</dbReference>
<dbReference type="InterPro" id="IPR001680">
    <property type="entry name" value="WD40_rpt"/>
</dbReference>
<keyword evidence="1 3" id="KW-0853">WD repeat</keyword>
<dbReference type="SUPFAM" id="SSF52540">
    <property type="entry name" value="P-loop containing nucleoside triphosphate hydrolases"/>
    <property type="match status" value="1"/>
</dbReference>
<feature type="repeat" description="WD" evidence="3">
    <location>
        <begin position="556"/>
        <end position="597"/>
    </location>
</feature>
<dbReference type="InterPro" id="IPR027417">
    <property type="entry name" value="P-loop_NTPase"/>
</dbReference>
<evidence type="ECO:0000313" key="7">
    <source>
        <dbReference type="Proteomes" id="UP000252085"/>
    </source>
</evidence>
<sequence length="1182" mass="130613">MTVEEAIALVEQVLERGRLTKVQEIIFRQSWAGQTYFDMAVDFDYNHSHIKDVGSELWRSLSQALGEKVTKNNLHGVLKRIAQRQKDTNASSTLNLRPFTNWGEAIDVSQFYGRTTELETLSQWIVRDRTRVVALLGMGGMGKTALSVKLAEQLQGEFEYVIWRSLRHAPFFYDKVTDCIKILSHQQVTTLPTDPHEQITCLIEYLRNSRCLLILDNFDTLLQQSKRTGCYREGYEPYGELLWRLGETGHQSCVLLTSREKPTEVAALEGDGLPVRTLALSGLEVAAGQTILTLKGLSGSEDETRQLVECYGGNPLALKIAATSIRDLHEGNIASFFAEGTTVFYGIGNLLEQQFKRLSTSEQQVMYWLAINREPVVAAVLQEDIVPAVSRANLLEALESLSWRSLIEKSSGGFTQQPVVMEYITDQLIEQICQEIVTFEIRLLNCYALIKANAKDYIRESQTRVILESILIRLQSQLNIPGEIELKIKQFILRLQENLPAIPGYACGNLINLLRHLKVDFTGSNFSNLTIWQANFQGTNLNQVNFTGANINKSVFTEYLASSLCVKFSPDGKFLVSTDANDGIHLWNIEGLEAIHLTTLQGHQAWVWDAKFSPNGKVLATCSDDGVIKIWNINTGKCHHTLQDDSKRSWSISFSPDGKILASGSGDHTVKVWDINTGQLLKVLKGHTNIVRPVIFSSDGKIIASGSEDQTIKIWDVNSGEYLQTLEGHLAQVWSVSLSEDGKILASGSADKTVKLWDVSTGECRTTLQGNQIDGVWSVSFSPSGESVVVAGEAPVISLWDVETGECIQTFLGHIGRVWSVAFSPNGKTLASASEDQSVKLWDVTTGRCLKTLQGYSSRVWCVAVNANGQLLAANTNKTLRIWDISTAKCIHTLHGHTREICGTVFSSHETILASAGADGTIRLWDTITGKCLRTLQVNGWILSLAMNPQGNALATANTDTMAKIWDIKTGECIKTLEGHTGWVFSVAWSPNGQFLATSSDRCIKLWDVKTWQCIKTLEAHSAWVYSLDWSPDSQTLLSGSFDLSLKLWDINTGNCQQTLHGHTKIVLGAKFHPQGNIIASTGQDGTIKLWNSNTGECLKTLIGHADWIWAIAFHPNGQTLASGSQDETIKLWDVETGECLQTLRSPRPYEDMNIAGITGLTAAQKATLKALGAVESVATDG</sequence>
<dbReference type="SMART" id="SM00320">
    <property type="entry name" value="WD40"/>
    <property type="match status" value="14"/>
</dbReference>
<feature type="repeat" description="WD" evidence="3">
    <location>
        <begin position="600"/>
        <end position="641"/>
    </location>
</feature>
<organism evidence="6 7">
    <name type="scientific">Nostoc punctiforme NIES-2108</name>
    <dbReference type="NCBI Taxonomy" id="1356359"/>
    <lineage>
        <taxon>Bacteria</taxon>
        <taxon>Bacillati</taxon>
        <taxon>Cyanobacteriota</taxon>
        <taxon>Cyanophyceae</taxon>
        <taxon>Nostocales</taxon>
        <taxon>Nostocaceae</taxon>
        <taxon>Nostoc</taxon>
    </lineage>
</organism>
<dbReference type="Pfam" id="PF00931">
    <property type="entry name" value="NB-ARC"/>
    <property type="match status" value="1"/>
</dbReference>
<dbReference type="PANTHER" id="PTHR22847">
    <property type="entry name" value="WD40 REPEAT PROTEIN"/>
    <property type="match status" value="1"/>
</dbReference>
<feature type="repeat" description="WD" evidence="3">
    <location>
        <begin position="642"/>
        <end position="683"/>
    </location>
</feature>
<feature type="repeat" description="WD" evidence="3">
    <location>
        <begin position="684"/>
        <end position="725"/>
    </location>
</feature>
<dbReference type="PRINTS" id="PR00320">
    <property type="entry name" value="GPROTEINBRPT"/>
</dbReference>
<dbReference type="Pfam" id="PF00400">
    <property type="entry name" value="WD40"/>
    <property type="match status" value="14"/>
</dbReference>
<dbReference type="Gene3D" id="2.160.20.80">
    <property type="entry name" value="E3 ubiquitin-protein ligase SopA"/>
    <property type="match status" value="1"/>
</dbReference>
<dbReference type="Gene3D" id="2.130.10.10">
    <property type="entry name" value="YVTN repeat-like/Quinoprotein amine dehydrogenase"/>
    <property type="match status" value="6"/>
</dbReference>
<feature type="repeat" description="WD" evidence="3">
    <location>
        <begin position="853"/>
        <end position="893"/>
    </location>
</feature>
<dbReference type="EMBL" id="LXQE01000185">
    <property type="protein sequence ID" value="RCJ30640.1"/>
    <property type="molecule type" value="Genomic_DNA"/>
</dbReference>
<dbReference type="CDD" id="cd00200">
    <property type="entry name" value="WD40"/>
    <property type="match status" value="2"/>
</dbReference>
<dbReference type="PROSITE" id="PS50294">
    <property type="entry name" value="WD_REPEATS_REGION"/>
    <property type="match status" value="10"/>
</dbReference>
<dbReference type="Proteomes" id="UP000252085">
    <property type="component" value="Unassembled WGS sequence"/>
</dbReference>
<dbReference type="PROSITE" id="PS00678">
    <property type="entry name" value="WD_REPEATS_1"/>
    <property type="match status" value="11"/>
</dbReference>
<name>A0A367R3Y5_NOSPU</name>
<feature type="repeat" description="WD" evidence="3">
    <location>
        <begin position="1060"/>
        <end position="1101"/>
    </location>
</feature>
<dbReference type="InterPro" id="IPR019775">
    <property type="entry name" value="WD40_repeat_CS"/>
</dbReference>
<feature type="repeat" description="WD" evidence="3">
    <location>
        <begin position="726"/>
        <end position="767"/>
    </location>
</feature>
<feature type="domain" description="NB-ARC" evidence="4">
    <location>
        <begin position="115"/>
        <end position="217"/>
    </location>
</feature>
<dbReference type="PANTHER" id="PTHR22847:SF637">
    <property type="entry name" value="WD REPEAT DOMAIN 5B"/>
    <property type="match status" value="1"/>
</dbReference>
<feature type="repeat" description="WD" evidence="3">
    <location>
        <begin position="769"/>
        <end position="810"/>
    </location>
</feature>
<dbReference type="InterPro" id="IPR020472">
    <property type="entry name" value="WD40_PAC1"/>
</dbReference>
<feature type="repeat" description="WD" evidence="3">
    <location>
        <begin position="942"/>
        <end position="976"/>
    </location>
</feature>
<evidence type="ECO:0000256" key="1">
    <source>
        <dbReference type="ARBA" id="ARBA00022574"/>
    </source>
</evidence>
<dbReference type="SUPFAM" id="SSF141571">
    <property type="entry name" value="Pentapeptide repeat-like"/>
    <property type="match status" value="1"/>
</dbReference>
<accession>A0A367R3Y5</accession>
<dbReference type="PROSITE" id="PS50082">
    <property type="entry name" value="WD_REPEATS_2"/>
    <property type="match status" value="14"/>
</dbReference>
<evidence type="ECO:0000313" key="6">
    <source>
        <dbReference type="EMBL" id="RCJ30640.1"/>
    </source>
</evidence>
<feature type="repeat" description="WD" evidence="3">
    <location>
        <begin position="1102"/>
        <end position="1143"/>
    </location>
</feature>
<comment type="caution">
    <text evidence="6">The sequence shown here is derived from an EMBL/GenBank/DDBJ whole genome shotgun (WGS) entry which is preliminary data.</text>
</comment>
<dbReference type="SUPFAM" id="SSF50978">
    <property type="entry name" value="WD40 repeat-like"/>
    <property type="match status" value="2"/>
</dbReference>
<dbReference type="InterPro" id="IPR015943">
    <property type="entry name" value="WD40/YVTN_repeat-like_dom_sf"/>
</dbReference>
<dbReference type="InterPro" id="IPR001646">
    <property type="entry name" value="5peptide_repeat"/>
</dbReference>
<evidence type="ECO:0000256" key="3">
    <source>
        <dbReference type="PROSITE-ProRule" id="PRU00221"/>
    </source>
</evidence>
<evidence type="ECO:0000256" key="2">
    <source>
        <dbReference type="ARBA" id="ARBA00022737"/>
    </source>
</evidence>
<gene>
    <name evidence="6" type="ORF">A6769_33140</name>
</gene>
<dbReference type="Pfam" id="PF26355">
    <property type="entry name" value="HTH_VMAP-M9"/>
    <property type="match status" value="1"/>
</dbReference>
<dbReference type="AlphaFoldDB" id="A0A367R3Y5"/>
<reference evidence="6 7" key="1">
    <citation type="submission" date="2016-04" db="EMBL/GenBank/DDBJ databases">
        <authorList>
            <person name="Evans L.H."/>
            <person name="Alamgir A."/>
            <person name="Owens N."/>
            <person name="Weber N.D."/>
            <person name="Virtaneva K."/>
            <person name="Barbian K."/>
            <person name="Babar A."/>
            <person name="Rosenke K."/>
        </authorList>
    </citation>
    <scope>NUCLEOTIDE SEQUENCE [LARGE SCALE GENOMIC DNA]</scope>
    <source>
        <strain evidence="6">NIES-2108</strain>
    </source>
</reference>
<feature type="repeat" description="WD" evidence="3">
    <location>
        <begin position="811"/>
        <end position="852"/>
    </location>
</feature>
<dbReference type="PRINTS" id="PR00364">
    <property type="entry name" value="DISEASERSIST"/>
</dbReference>
<dbReference type="GO" id="GO:0043531">
    <property type="term" value="F:ADP binding"/>
    <property type="evidence" value="ECO:0007669"/>
    <property type="project" value="InterPro"/>
</dbReference>
<proteinExistence type="predicted"/>
<protein>
    <submittedName>
        <fullName evidence="6">Uncharacterized protein</fullName>
    </submittedName>
</protein>
<keyword evidence="2" id="KW-0677">Repeat</keyword>
<feature type="repeat" description="WD" evidence="3">
    <location>
        <begin position="894"/>
        <end position="935"/>
    </location>
</feature>
<dbReference type="InterPro" id="IPR058651">
    <property type="entry name" value="HTH_VMAP-M9"/>
</dbReference>
<feature type="repeat" description="WD" evidence="3">
    <location>
        <begin position="977"/>
        <end position="1017"/>
    </location>
</feature>
<dbReference type="InterPro" id="IPR002182">
    <property type="entry name" value="NB-ARC"/>
</dbReference>
<evidence type="ECO:0000259" key="4">
    <source>
        <dbReference type="Pfam" id="PF00931"/>
    </source>
</evidence>
<feature type="repeat" description="WD" evidence="3">
    <location>
        <begin position="1018"/>
        <end position="1059"/>
    </location>
</feature>
<dbReference type="Pfam" id="PF00805">
    <property type="entry name" value="Pentapeptide"/>
    <property type="match status" value="1"/>
</dbReference>
<feature type="domain" description="vWA-MoxR associated protein N-terminal HTH" evidence="5">
    <location>
        <begin position="1"/>
        <end position="80"/>
    </location>
</feature>
<dbReference type="InterPro" id="IPR036322">
    <property type="entry name" value="WD40_repeat_dom_sf"/>
</dbReference>
<evidence type="ECO:0000259" key="5">
    <source>
        <dbReference type="Pfam" id="PF26355"/>
    </source>
</evidence>